<accession>A0ABQ1M505</accession>
<keyword evidence="2" id="KW-1185">Reference proteome</keyword>
<evidence type="ECO:0000313" key="2">
    <source>
        <dbReference type="Proteomes" id="UP000637769"/>
    </source>
</evidence>
<dbReference type="Proteomes" id="UP000637769">
    <property type="component" value="Unassembled WGS sequence"/>
</dbReference>
<reference evidence="2" key="1">
    <citation type="journal article" date="2019" name="Int. J. Syst. Evol. Microbiol.">
        <title>The Global Catalogue of Microorganisms (GCM) 10K type strain sequencing project: providing services to taxonomists for standard genome sequencing and annotation.</title>
        <authorList>
            <consortium name="The Broad Institute Genomics Platform"/>
            <consortium name="The Broad Institute Genome Sequencing Center for Infectious Disease"/>
            <person name="Wu L."/>
            <person name="Ma J."/>
        </authorList>
    </citation>
    <scope>NUCLEOTIDE SEQUENCE [LARGE SCALE GENOMIC DNA]</scope>
    <source>
        <strain evidence="2">CCM 7132</strain>
    </source>
</reference>
<protein>
    <submittedName>
        <fullName evidence="1">Uncharacterized protein</fullName>
    </submittedName>
</protein>
<proteinExistence type="predicted"/>
<name>A0ABQ1M505_9PROT</name>
<gene>
    <name evidence="1" type="ORF">GCM10007207_19190</name>
</gene>
<comment type="caution">
    <text evidence="1">The sequence shown here is derived from an EMBL/GenBank/DDBJ whole genome shotgun (WGS) entry which is preliminary data.</text>
</comment>
<evidence type="ECO:0000313" key="1">
    <source>
        <dbReference type="EMBL" id="GGC33797.1"/>
    </source>
</evidence>
<organism evidence="1 2">
    <name type="scientific">Asaia siamensis</name>
    <dbReference type="NCBI Taxonomy" id="110479"/>
    <lineage>
        <taxon>Bacteria</taxon>
        <taxon>Pseudomonadati</taxon>
        <taxon>Pseudomonadota</taxon>
        <taxon>Alphaproteobacteria</taxon>
        <taxon>Acetobacterales</taxon>
        <taxon>Acetobacteraceae</taxon>
        <taxon>Asaia</taxon>
    </lineage>
</organism>
<sequence length="95" mass="11225">MDVIKLMPEYECWPLWHSGPNNYDNIDPRFLGLSDKLVEEIENWAAVYDATLDQDYPPNSAFKSSRDERLFADDGFSLAEKIYLKLTRRYQVIFK</sequence>
<dbReference type="EMBL" id="BMCH01000004">
    <property type="protein sequence ID" value="GGC33797.1"/>
    <property type="molecule type" value="Genomic_DNA"/>
</dbReference>